<dbReference type="EMBL" id="LRBV02000004">
    <property type="status" value="NOT_ANNOTATED_CDS"/>
    <property type="molecule type" value="Genomic_DNA"/>
</dbReference>
<keyword evidence="4" id="KW-1185">Reference proteome</keyword>
<reference evidence="3 4" key="1">
    <citation type="journal article" date="2016" name="G3 (Bethesda)">
        <title>First Draft Assembly and Annotation of the Genome of a California Endemic Oak Quercus lobata Nee (Fagaceae).</title>
        <authorList>
            <person name="Sork V.L."/>
            <person name="Fitz-Gibbon S.T."/>
            <person name="Puiu D."/>
            <person name="Crepeau M."/>
            <person name="Gugger P.F."/>
            <person name="Sherman R."/>
            <person name="Stevens K."/>
            <person name="Langley C.H."/>
            <person name="Pellegrini M."/>
            <person name="Salzberg S.L."/>
        </authorList>
    </citation>
    <scope>NUCLEOTIDE SEQUENCE [LARGE SCALE GENOMIC DNA]</scope>
    <source>
        <strain evidence="3 4">cv. SW786</strain>
    </source>
</reference>
<keyword evidence="2" id="KW-0812">Transmembrane</keyword>
<dbReference type="InParanoid" id="A0A7N2LG18"/>
<proteinExistence type="predicted"/>
<protein>
    <submittedName>
        <fullName evidence="3">Uncharacterized protein</fullName>
    </submittedName>
</protein>
<feature type="transmembrane region" description="Helical" evidence="2">
    <location>
        <begin position="514"/>
        <end position="536"/>
    </location>
</feature>
<dbReference type="EnsemblPlants" id="QL04p032705:mrna">
    <property type="protein sequence ID" value="QL04p032705:mrna"/>
    <property type="gene ID" value="QL04p032705"/>
</dbReference>
<dbReference type="Gramene" id="QL04p032705:mrna">
    <property type="protein sequence ID" value="QL04p032705:mrna"/>
    <property type="gene ID" value="QL04p032705"/>
</dbReference>
<evidence type="ECO:0000313" key="4">
    <source>
        <dbReference type="Proteomes" id="UP000594261"/>
    </source>
</evidence>
<reference evidence="3" key="2">
    <citation type="submission" date="2021-01" db="UniProtKB">
        <authorList>
            <consortium name="EnsemblPlants"/>
        </authorList>
    </citation>
    <scope>IDENTIFICATION</scope>
</reference>
<dbReference type="OMA" id="CHYPYET"/>
<dbReference type="PANTHER" id="PTHR31170:SF9">
    <property type="entry name" value="PROTEIN, PUTATIVE (DUF247)-RELATED"/>
    <property type="match status" value="1"/>
</dbReference>
<evidence type="ECO:0000313" key="3">
    <source>
        <dbReference type="EnsemblPlants" id="QL04p032705:mrna"/>
    </source>
</evidence>
<dbReference type="Proteomes" id="UP000594261">
    <property type="component" value="Chromosome 4"/>
</dbReference>
<sequence>MIAGGLRAPGGADLASSSPTPRRSRSTARSHLREIAPSRDRAVDRNLAFDRDRDRRRDLAKRRSRSRDASIAILLAPLIAIDGAISRSVDREITLFSYKPKFERDFLEHSQMQPGPKKLRRVNKYAYTPKLISIGPFHHGNEDLREMEKQKLRYFRDFCSKNSGSQEELASIVEGKELQIRHSYAEAPKQGKNQFVKMILLDAIFIIELVVRNYETPEEEQDNHILGKPWLRNAIELDLILLENQLPFFILDDLYKFVFNDSSSCNHHKEEQQKQNEIPNKSYVPFLKLCRIYFSCYEKKQLKSNRTREVKHFTDLVRNFHIADNLDPTGKIRHLYCATKLDEAGVKFKAVQERSLLDIKFRKDRCLERCPFCNCSWLLNCLPCMKCVPCFEQMQPFLELPVFEVGDATECVFRNLMALEQCHYPKQAYISSYILLLDYLINTEKDVDLLVEKKAIVNRLGSDEAVAKLVNKLGHQIVECKSCYFDLSKELNGHYENFWNRNMASLTTVYFRDIWRGTATVVGLIVLFLTVWNIFLRHYVKFK</sequence>
<accession>A0A7N2LG18</accession>
<keyword evidence="2" id="KW-1133">Transmembrane helix</keyword>
<organism evidence="3 4">
    <name type="scientific">Quercus lobata</name>
    <name type="common">Valley oak</name>
    <dbReference type="NCBI Taxonomy" id="97700"/>
    <lineage>
        <taxon>Eukaryota</taxon>
        <taxon>Viridiplantae</taxon>
        <taxon>Streptophyta</taxon>
        <taxon>Embryophyta</taxon>
        <taxon>Tracheophyta</taxon>
        <taxon>Spermatophyta</taxon>
        <taxon>Magnoliopsida</taxon>
        <taxon>eudicotyledons</taxon>
        <taxon>Gunneridae</taxon>
        <taxon>Pentapetalae</taxon>
        <taxon>rosids</taxon>
        <taxon>fabids</taxon>
        <taxon>Fagales</taxon>
        <taxon>Fagaceae</taxon>
        <taxon>Quercus</taxon>
    </lineage>
</organism>
<dbReference type="PANTHER" id="PTHR31170">
    <property type="entry name" value="BNAC04G53230D PROTEIN"/>
    <property type="match status" value="1"/>
</dbReference>
<keyword evidence="2" id="KW-0472">Membrane</keyword>
<dbReference type="InterPro" id="IPR004158">
    <property type="entry name" value="DUF247_pln"/>
</dbReference>
<dbReference type="Pfam" id="PF03140">
    <property type="entry name" value="DUF247"/>
    <property type="match status" value="1"/>
</dbReference>
<name>A0A7N2LG18_QUELO</name>
<dbReference type="AlphaFoldDB" id="A0A7N2LG18"/>
<feature type="region of interest" description="Disordered" evidence="1">
    <location>
        <begin position="1"/>
        <end position="32"/>
    </location>
</feature>
<evidence type="ECO:0000256" key="2">
    <source>
        <dbReference type="SAM" id="Phobius"/>
    </source>
</evidence>
<evidence type="ECO:0000256" key="1">
    <source>
        <dbReference type="SAM" id="MobiDB-lite"/>
    </source>
</evidence>